<name>A0ABT6RE17_9BACT</name>
<protein>
    <submittedName>
        <fullName evidence="1">ScyD/ScyE family protein</fullName>
    </submittedName>
</protein>
<organism evidence="1 2">
    <name type="scientific">Pinibacter soli</name>
    <dbReference type="NCBI Taxonomy" id="3044211"/>
    <lineage>
        <taxon>Bacteria</taxon>
        <taxon>Pseudomonadati</taxon>
        <taxon>Bacteroidota</taxon>
        <taxon>Chitinophagia</taxon>
        <taxon>Chitinophagales</taxon>
        <taxon>Chitinophagaceae</taxon>
        <taxon>Pinibacter</taxon>
    </lineage>
</organism>
<sequence length="381" mass="40208">MKSFIRLITIGIPAALTFYSCQKGAQQSDQQNTNERVELLKAKPTENIQGSVSVFSTGFNNPRGLKWGPDGNLYVAEGGVGGTTITDQCAQVVFPVGPYKGSLYGGRISKVNAWGVRSTVTDSLPTSSANEIIGGDVEGVADVAFIGNQLYALLAGAGCSHGVPKVPNGIIKVDASSGKWWMVANLSAWQMAHPVANPEPDDFEPDGTWYSMMSLQGDLYALEPNHGELVRVTTSGSISRVIDISASQGHIVPTALSYHGNFYVGNLNPFPIPGGASKIFKITPSGQIKEVATGLNTVLGLVFDDRDRMYVLEMTDGAPFPTPGLGKVLRIDPNGSMSVIASGLSLPTGMTMGPDGNLYVSNWGFSPKAIGGGQILKITLP</sequence>
<dbReference type="InterPro" id="IPR048031">
    <property type="entry name" value="ScyD/ScyE-like"/>
</dbReference>
<gene>
    <name evidence="1" type="ORF">QJ048_12690</name>
</gene>
<dbReference type="InterPro" id="IPR015943">
    <property type="entry name" value="WD40/YVTN_repeat-like_dom_sf"/>
</dbReference>
<reference evidence="1 2" key="1">
    <citation type="submission" date="2023-05" db="EMBL/GenBank/DDBJ databases">
        <title>Genome sequence of Pinibacter sp. MAH-24.</title>
        <authorList>
            <person name="Huq M.A."/>
        </authorList>
    </citation>
    <scope>NUCLEOTIDE SEQUENCE [LARGE SCALE GENOMIC DNA]</scope>
    <source>
        <strain evidence="1 2">MAH-24</strain>
    </source>
</reference>
<proteinExistence type="predicted"/>
<dbReference type="RefSeq" id="WP_282334736.1">
    <property type="nucleotide sequence ID" value="NZ_JASBRG010000007.1"/>
</dbReference>
<dbReference type="PROSITE" id="PS51257">
    <property type="entry name" value="PROKAR_LIPOPROTEIN"/>
    <property type="match status" value="1"/>
</dbReference>
<dbReference type="NCBIfam" id="NF033206">
    <property type="entry name" value="ScyE_fam"/>
    <property type="match status" value="1"/>
</dbReference>
<evidence type="ECO:0000313" key="1">
    <source>
        <dbReference type="EMBL" id="MDI3320640.1"/>
    </source>
</evidence>
<accession>A0ABT6RE17</accession>
<keyword evidence="2" id="KW-1185">Reference proteome</keyword>
<comment type="caution">
    <text evidence="1">The sequence shown here is derived from an EMBL/GenBank/DDBJ whole genome shotgun (WGS) entry which is preliminary data.</text>
</comment>
<dbReference type="EMBL" id="JASBRG010000007">
    <property type="protein sequence ID" value="MDI3320640.1"/>
    <property type="molecule type" value="Genomic_DNA"/>
</dbReference>
<dbReference type="SUPFAM" id="SSF101898">
    <property type="entry name" value="NHL repeat"/>
    <property type="match status" value="1"/>
</dbReference>
<evidence type="ECO:0000313" key="2">
    <source>
        <dbReference type="Proteomes" id="UP001226434"/>
    </source>
</evidence>
<dbReference type="Gene3D" id="2.130.10.10">
    <property type="entry name" value="YVTN repeat-like/Quinoprotein amine dehydrogenase"/>
    <property type="match status" value="1"/>
</dbReference>
<dbReference type="Proteomes" id="UP001226434">
    <property type="component" value="Unassembled WGS sequence"/>
</dbReference>